<evidence type="ECO:0000313" key="3">
    <source>
        <dbReference type="Proteomes" id="UP000031036"/>
    </source>
</evidence>
<keyword evidence="1" id="KW-0472">Membrane</keyword>
<protein>
    <submittedName>
        <fullName evidence="2">Uncharacterized protein</fullName>
    </submittedName>
</protein>
<evidence type="ECO:0000256" key="1">
    <source>
        <dbReference type="SAM" id="Phobius"/>
    </source>
</evidence>
<gene>
    <name evidence="2" type="ORF">Tcan_01886</name>
</gene>
<name>A0A0B2VVC9_TOXCA</name>
<proteinExistence type="predicted"/>
<dbReference type="Proteomes" id="UP000031036">
    <property type="component" value="Unassembled WGS sequence"/>
</dbReference>
<dbReference type="AlphaFoldDB" id="A0A0B2VVC9"/>
<sequence>MEGHWPTNRDVLLKMHANLEMRAHGKKEWEEHIGLALNYFMAFETEHRQKLTPLHPLILDLSCNISGQVGGPQMPFHVPHLNTTYQQRQINMFMSVINCLNRLTNELYLKIAPLGISTVVNSETLLNATTTTVLPRLFKVRNFFNLSQHRDGLYYAFGLVCLGSWFIFNLWILRDYFFPWWFPPIYTDEGLKKEKLEMKKMELVRKARVSNAFTITTSIAMPTKGGDPICTAAMLDKILF</sequence>
<dbReference type="EMBL" id="JPKZ01000843">
    <property type="protein sequence ID" value="KHN85267.1"/>
    <property type="molecule type" value="Genomic_DNA"/>
</dbReference>
<feature type="transmembrane region" description="Helical" evidence="1">
    <location>
        <begin position="153"/>
        <end position="173"/>
    </location>
</feature>
<accession>A0A0B2VVC9</accession>
<keyword evidence="3" id="KW-1185">Reference proteome</keyword>
<keyword evidence="1" id="KW-1133">Transmembrane helix</keyword>
<comment type="caution">
    <text evidence="2">The sequence shown here is derived from an EMBL/GenBank/DDBJ whole genome shotgun (WGS) entry which is preliminary data.</text>
</comment>
<evidence type="ECO:0000313" key="2">
    <source>
        <dbReference type="EMBL" id="KHN85267.1"/>
    </source>
</evidence>
<reference evidence="2 3" key="1">
    <citation type="submission" date="2014-11" db="EMBL/GenBank/DDBJ databases">
        <title>Genetic blueprint of the zoonotic pathogen Toxocara canis.</title>
        <authorList>
            <person name="Zhu X.-Q."/>
            <person name="Korhonen P.K."/>
            <person name="Cai H."/>
            <person name="Young N.D."/>
            <person name="Nejsum P."/>
            <person name="von Samson-Himmelstjerna G."/>
            <person name="Boag P.R."/>
            <person name="Tan P."/>
            <person name="Li Q."/>
            <person name="Min J."/>
            <person name="Yang Y."/>
            <person name="Wang X."/>
            <person name="Fang X."/>
            <person name="Hall R.S."/>
            <person name="Hofmann A."/>
            <person name="Sternberg P.W."/>
            <person name="Jex A.R."/>
            <person name="Gasser R.B."/>
        </authorList>
    </citation>
    <scope>NUCLEOTIDE SEQUENCE [LARGE SCALE GENOMIC DNA]</scope>
    <source>
        <strain evidence="2">PN_DK_2014</strain>
    </source>
</reference>
<keyword evidence="1" id="KW-0812">Transmembrane</keyword>
<dbReference type="OrthoDB" id="5844891at2759"/>
<organism evidence="2 3">
    <name type="scientific">Toxocara canis</name>
    <name type="common">Canine roundworm</name>
    <dbReference type="NCBI Taxonomy" id="6265"/>
    <lineage>
        <taxon>Eukaryota</taxon>
        <taxon>Metazoa</taxon>
        <taxon>Ecdysozoa</taxon>
        <taxon>Nematoda</taxon>
        <taxon>Chromadorea</taxon>
        <taxon>Rhabditida</taxon>
        <taxon>Spirurina</taxon>
        <taxon>Ascaridomorpha</taxon>
        <taxon>Ascaridoidea</taxon>
        <taxon>Toxocaridae</taxon>
        <taxon>Toxocara</taxon>
    </lineage>
</organism>